<dbReference type="Proteomes" id="UP000001072">
    <property type="component" value="Unassembled WGS sequence"/>
</dbReference>
<proteinExistence type="predicted"/>
<keyword evidence="2" id="KW-0812">Transmembrane</keyword>
<feature type="region of interest" description="Disordered" evidence="1">
    <location>
        <begin position="88"/>
        <end position="155"/>
    </location>
</feature>
<evidence type="ECO:0000313" key="3">
    <source>
        <dbReference type="EMBL" id="EGG07610.1"/>
    </source>
</evidence>
<feature type="compositionally biased region" description="Basic residues" evidence="1">
    <location>
        <begin position="503"/>
        <end position="513"/>
    </location>
</feature>
<keyword evidence="2" id="KW-0472">Membrane</keyword>
<dbReference type="VEuPathDB" id="FungiDB:MELLADRAFT_85457"/>
<feature type="region of interest" description="Disordered" evidence="1">
    <location>
        <begin position="499"/>
        <end position="521"/>
    </location>
</feature>
<feature type="region of interest" description="Disordered" evidence="1">
    <location>
        <begin position="397"/>
        <end position="452"/>
    </location>
</feature>
<feature type="region of interest" description="Disordered" evidence="1">
    <location>
        <begin position="210"/>
        <end position="246"/>
    </location>
</feature>
<dbReference type="OrthoDB" id="10451276at2759"/>
<sequence length="975" mass="111614">MQTWRPEIGFLHALACMICFIPIGGFLINSEGVIELKFIEKSDQNSGALLPQDARNSLTNVIRPGRTDINRRNKKIVKDVLKNDKDFKEGLPSVDGQLSPGGSNSNNMLSAYAPEFGPQKISNPRSVPQTDQRSGSNHPHDLASGVKSNSGDRSRPVQRIAMAGVMVPVFTPSVLELQPLIPVQHIGQQYHNIMEMQPEVLLQHIDKQNKHISSGQKEPSRQSYNHRKSRLSNMSSCDAESDVSLKHQTTDAMAGRFEHDKQAMNLETLPMTKDVRIQQRHQSSVVENMSTRDGKSKKDSISHFEPTSIGLEERTQKDQSPTQFVKFTGSSNIKNKDFHRLQKSLKPVNVRIETLEEKEHHLGLSEPTPLPPVKTRIESHLGSGKIPKIPWNEILDPLKSNSRTENQPLMEAPEEAPRGNHHEYQSSDNVGFNIPETEIRGKTSKGRDDWIIPKKTVKSNQISKINLSQGSDISELPKLQHESSSDPLKPLQPFKELSAKLQKSSKKHKKKNKANSNSNVSRVVDENWDTELLKALKETSVADEKIETEHEKLIKNVQKRLQNIFISQAHRKSDVPSSSSHPWYHTLIEEFVCLDNHTPLLELKLKSETYKRFRRAEKESPMIYNTSFWLNLIDEVLLDTYTWIEPSELLRRKKAFLVQYLLRRDSEIFKEQKHTWSQEGREFATLLRFEDPFEMFLDSTQEEIKVLEQTLEVMKGSDINELSSYPFIDSINIRSIMISLRSHELEKQSPCRFFGKEFLEKACQQGLYIPRFRQFETALELSVPEVTWKGLHEDELDAKYSQVLYVLAGMPTKSPSSPEDTEKYLYSQAEVSWINSHLQQLINSDPEVLKHVTNRFKLLLTALKGKKTRPSHKVLPDLKASLNLKPESNVELISRDEALAATFVGLTLANISRFKTWLTISQNEVQGNRRRFIHWPEALQETEEVVEALKRYYELLGIKLLLKKEVSLMSIKNKK</sequence>
<feature type="compositionally biased region" description="Basic and acidic residues" evidence="1">
    <location>
        <begin position="437"/>
        <end position="452"/>
    </location>
</feature>
<organism evidence="4">
    <name type="scientific">Melampsora larici-populina (strain 98AG31 / pathotype 3-4-7)</name>
    <name type="common">Poplar leaf rust fungus</name>
    <dbReference type="NCBI Taxonomy" id="747676"/>
    <lineage>
        <taxon>Eukaryota</taxon>
        <taxon>Fungi</taxon>
        <taxon>Dikarya</taxon>
        <taxon>Basidiomycota</taxon>
        <taxon>Pucciniomycotina</taxon>
        <taxon>Pucciniomycetes</taxon>
        <taxon>Pucciniales</taxon>
        <taxon>Melampsoraceae</taxon>
        <taxon>Melampsora</taxon>
    </lineage>
</organism>
<feature type="compositionally biased region" description="Basic and acidic residues" evidence="1">
    <location>
        <begin position="290"/>
        <end position="302"/>
    </location>
</feature>
<feature type="compositionally biased region" description="Polar residues" evidence="1">
    <location>
        <begin position="211"/>
        <end position="223"/>
    </location>
</feature>
<protein>
    <submittedName>
        <fullName evidence="3">Uncharacterized protein</fullName>
    </submittedName>
</protein>
<feature type="transmembrane region" description="Helical" evidence="2">
    <location>
        <begin position="9"/>
        <end position="28"/>
    </location>
</feature>
<dbReference type="RefSeq" id="XP_007408942.1">
    <property type="nucleotide sequence ID" value="XM_007408880.1"/>
</dbReference>
<dbReference type="HOGENOM" id="CLU_304627_0_0_1"/>
<gene>
    <name evidence="3" type="ORF">MELLADRAFT_85457</name>
</gene>
<keyword evidence="4" id="KW-1185">Reference proteome</keyword>
<evidence type="ECO:0000313" key="4">
    <source>
        <dbReference type="Proteomes" id="UP000001072"/>
    </source>
</evidence>
<reference evidence="4" key="1">
    <citation type="journal article" date="2011" name="Proc. Natl. Acad. Sci. U.S.A.">
        <title>Obligate biotrophy features unraveled by the genomic analysis of rust fungi.</title>
        <authorList>
            <person name="Duplessis S."/>
            <person name="Cuomo C.A."/>
            <person name="Lin Y.-C."/>
            <person name="Aerts A."/>
            <person name="Tisserant E."/>
            <person name="Veneault-Fourrey C."/>
            <person name="Joly D.L."/>
            <person name="Hacquard S."/>
            <person name="Amselem J."/>
            <person name="Cantarel B.L."/>
            <person name="Chiu R."/>
            <person name="Coutinho P.M."/>
            <person name="Feau N."/>
            <person name="Field M."/>
            <person name="Frey P."/>
            <person name="Gelhaye E."/>
            <person name="Goldberg J."/>
            <person name="Grabherr M.G."/>
            <person name="Kodira C.D."/>
            <person name="Kohler A."/>
            <person name="Kuees U."/>
            <person name="Lindquist E.A."/>
            <person name="Lucas S.M."/>
            <person name="Mago R."/>
            <person name="Mauceli E."/>
            <person name="Morin E."/>
            <person name="Murat C."/>
            <person name="Pangilinan J.L."/>
            <person name="Park R."/>
            <person name="Pearson M."/>
            <person name="Quesneville H."/>
            <person name="Rouhier N."/>
            <person name="Sakthikumar S."/>
            <person name="Salamov A.A."/>
            <person name="Schmutz J."/>
            <person name="Selles B."/>
            <person name="Shapiro H."/>
            <person name="Tanguay P."/>
            <person name="Tuskan G.A."/>
            <person name="Henrissat B."/>
            <person name="Van de Peer Y."/>
            <person name="Rouze P."/>
            <person name="Ellis J.G."/>
            <person name="Dodds P.N."/>
            <person name="Schein J.E."/>
            <person name="Zhong S."/>
            <person name="Hamelin R.C."/>
            <person name="Grigoriev I.V."/>
            <person name="Szabo L.J."/>
            <person name="Martin F."/>
        </authorList>
    </citation>
    <scope>NUCLEOTIDE SEQUENCE [LARGE SCALE GENOMIC DNA]</scope>
    <source>
        <strain evidence="4">98AG31 / pathotype 3-4-7</strain>
    </source>
</reference>
<evidence type="ECO:0000256" key="2">
    <source>
        <dbReference type="SAM" id="Phobius"/>
    </source>
</evidence>
<dbReference type="KEGG" id="mlr:MELLADRAFT_85457"/>
<feature type="compositionally biased region" description="Basic and acidic residues" evidence="1">
    <location>
        <begin position="415"/>
        <end position="425"/>
    </location>
</feature>
<feature type="compositionally biased region" description="Polar residues" evidence="1">
    <location>
        <begin position="120"/>
        <end position="137"/>
    </location>
</feature>
<dbReference type="GeneID" id="18933853"/>
<feature type="region of interest" description="Disordered" evidence="1">
    <location>
        <begin position="278"/>
        <end position="321"/>
    </location>
</feature>
<dbReference type="InParanoid" id="F4RIS0"/>
<dbReference type="AlphaFoldDB" id="F4RIS0"/>
<name>F4RIS0_MELLP</name>
<feature type="compositionally biased region" description="Polar residues" evidence="1">
    <location>
        <begin position="280"/>
        <end position="289"/>
    </location>
</feature>
<keyword evidence="2" id="KW-1133">Transmembrane helix</keyword>
<evidence type="ECO:0000256" key="1">
    <source>
        <dbReference type="SAM" id="MobiDB-lite"/>
    </source>
</evidence>
<dbReference type="EMBL" id="GL883103">
    <property type="protein sequence ID" value="EGG07610.1"/>
    <property type="molecule type" value="Genomic_DNA"/>
</dbReference>
<accession>F4RIS0</accession>
<feature type="compositionally biased region" description="Polar residues" evidence="1">
    <location>
        <begin position="100"/>
        <end position="109"/>
    </location>
</feature>